<dbReference type="PANTHER" id="PTHR22930">
    <property type="match status" value="1"/>
</dbReference>
<keyword evidence="6" id="KW-0378">Hydrolase</keyword>
<accession>A0AAP0H798</accession>
<comment type="similarity">
    <text evidence="3">Belongs to the HARBI1 family.</text>
</comment>
<evidence type="ECO:0000256" key="6">
    <source>
        <dbReference type="ARBA" id="ARBA00022801"/>
    </source>
</evidence>
<dbReference type="Proteomes" id="UP001408789">
    <property type="component" value="Unassembled WGS sequence"/>
</dbReference>
<sequence>MSRLKLNRHKKQKKLAAFATLWLHILNMVSWYIRAVQTVISIRLEMCPTRPRYKMFCPERKEYMQRLVYESDDTCLHQVRMNRATFVTLCNLLERDGKLKATKYVQVDEQVAIFLYILAHHVKNRVVKFQFRRSGETISKHFNNVLNAIIRLENELFKKPEPISETSTDERWKWFKGCLGAIDGTHISVHVAEEDKPRYRNRKGDITTNVLASCTPDMQFIYVLPCWEGSAADGRILRSKMIRDNGLQVPKGNYYLVDAGYTNGEGFLAPFRGQRYHLNTWLNGRRPEKPEEYFNMKHSAARNVIERCFGVLKKRWAILRSPSFYPIRTQNKIILACCLMHNLIRREMACDPLDDYELIDINNDADDEDLGSHVENITTIGTSNEWTNFRQNLAISMFNAWTSRHQ</sequence>
<keyword evidence="5" id="KW-0479">Metal-binding</keyword>
<dbReference type="AlphaFoldDB" id="A0AAP0H798"/>
<evidence type="ECO:0000256" key="1">
    <source>
        <dbReference type="ARBA" id="ARBA00001968"/>
    </source>
</evidence>
<keyword evidence="11" id="KW-1185">Reference proteome</keyword>
<evidence type="ECO:0000313" key="11">
    <source>
        <dbReference type="Proteomes" id="UP001408789"/>
    </source>
</evidence>
<dbReference type="Pfam" id="PF26138">
    <property type="entry name" value="DUF8040"/>
    <property type="match status" value="1"/>
</dbReference>
<organism evidence="10 11">
    <name type="scientific">Deinandra increscens subsp. villosa</name>
    <dbReference type="NCBI Taxonomy" id="3103831"/>
    <lineage>
        <taxon>Eukaryota</taxon>
        <taxon>Viridiplantae</taxon>
        <taxon>Streptophyta</taxon>
        <taxon>Embryophyta</taxon>
        <taxon>Tracheophyta</taxon>
        <taxon>Spermatophyta</taxon>
        <taxon>Magnoliopsida</taxon>
        <taxon>eudicotyledons</taxon>
        <taxon>Gunneridae</taxon>
        <taxon>Pentapetalae</taxon>
        <taxon>asterids</taxon>
        <taxon>campanulids</taxon>
        <taxon>Asterales</taxon>
        <taxon>Asteraceae</taxon>
        <taxon>Asteroideae</taxon>
        <taxon>Heliantheae alliance</taxon>
        <taxon>Madieae</taxon>
        <taxon>Madiinae</taxon>
        <taxon>Deinandra</taxon>
    </lineage>
</organism>
<evidence type="ECO:0000259" key="9">
    <source>
        <dbReference type="Pfam" id="PF26138"/>
    </source>
</evidence>
<evidence type="ECO:0000256" key="3">
    <source>
        <dbReference type="ARBA" id="ARBA00006958"/>
    </source>
</evidence>
<reference evidence="10 11" key="1">
    <citation type="submission" date="2024-04" db="EMBL/GenBank/DDBJ databases">
        <title>The reference genome of an endangered Asteraceae, Deinandra increscens subsp. villosa, native to the Central Coast of California.</title>
        <authorList>
            <person name="Guilliams M."/>
            <person name="Hasenstab-Lehman K."/>
            <person name="Meyer R."/>
            <person name="Mcevoy S."/>
        </authorList>
    </citation>
    <scope>NUCLEOTIDE SEQUENCE [LARGE SCALE GENOMIC DNA]</scope>
    <source>
        <tissue evidence="10">Leaf</tissue>
    </source>
</reference>
<dbReference type="GO" id="GO:0046872">
    <property type="term" value="F:metal ion binding"/>
    <property type="evidence" value="ECO:0007669"/>
    <property type="project" value="UniProtKB-KW"/>
</dbReference>
<evidence type="ECO:0000256" key="4">
    <source>
        <dbReference type="ARBA" id="ARBA00022722"/>
    </source>
</evidence>
<gene>
    <name evidence="10" type="ORF">SSX86_004017</name>
</gene>
<dbReference type="GO" id="GO:0016787">
    <property type="term" value="F:hydrolase activity"/>
    <property type="evidence" value="ECO:0007669"/>
    <property type="project" value="UniProtKB-KW"/>
</dbReference>
<dbReference type="PANTHER" id="PTHR22930:SF293">
    <property type="entry name" value="PROTEIN ALP1-LIKE"/>
    <property type="match status" value="1"/>
</dbReference>
<dbReference type="InterPro" id="IPR027806">
    <property type="entry name" value="HARBI1_dom"/>
</dbReference>
<dbReference type="InterPro" id="IPR045249">
    <property type="entry name" value="HARBI1-like"/>
</dbReference>
<name>A0AAP0H798_9ASTR</name>
<dbReference type="GO" id="GO:0005634">
    <property type="term" value="C:nucleus"/>
    <property type="evidence" value="ECO:0007669"/>
    <property type="project" value="UniProtKB-SubCell"/>
</dbReference>
<evidence type="ECO:0000256" key="7">
    <source>
        <dbReference type="ARBA" id="ARBA00023242"/>
    </source>
</evidence>
<dbReference type="InterPro" id="IPR058353">
    <property type="entry name" value="DUF8040"/>
</dbReference>
<dbReference type="EMBL" id="JBCNJP010000007">
    <property type="protein sequence ID" value="KAK9075689.1"/>
    <property type="molecule type" value="Genomic_DNA"/>
</dbReference>
<proteinExistence type="inferred from homology"/>
<dbReference type="GO" id="GO:0004518">
    <property type="term" value="F:nuclease activity"/>
    <property type="evidence" value="ECO:0007669"/>
    <property type="project" value="UniProtKB-KW"/>
</dbReference>
<feature type="domain" description="DUF8040" evidence="9">
    <location>
        <begin position="61"/>
        <end position="150"/>
    </location>
</feature>
<comment type="cofactor">
    <cofactor evidence="1">
        <name>a divalent metal cation</name>
        <dbReference type="ChEBI" id="CHEBI:60240"/>
    </cofactor>
</comment>
<comment type="subcellular location">
    <subcellularLocation>
        <location evidence="2">Nucleus</location>
    </subcellularLocation>
</comment>
<evidence type="ECO:0000256" key="5">
    <source>
        <dbReference type="ARBA" id="ARBA00022723"/>
    </source>
</evidence>
<evidence type="ECO:0008006" key="12">
    <source>
        <dbReference type="Google" id="ProtNLM"/>
    </source>
</evidence>
<evidence type="ECO:0000256" key="2">
    <source>
        <dbReference type="ARBA" id="ARBA00004123"/>
    </source>
</evidence>
<comment type="caution">
    <text evidence="10">The sequence shown here is derived from an EMBL/GenBank/DDBJ whole genome shotgun (WGS) entry which is preliminary data.</text>
</comment>
<evidence type="ECO:0000259" key="8">
    <source>
        <dbReference type="Pfam" id="PF13359"/>
    </source>
</evidence>
<evidence type="ECO:0000313" key="10">
    <source>
        <dbReference type="EMBL" id="KAK9075689.1"/>
    </source>
</evidence>
<protein>
    <recommendedName>
        <fullName evidence="12">DDE Tnp4 domain-containing protein</fullName>
    </recommendedName>
</protein>
<feature type="domain" description="DDE Tnp4" evidence="8">
    <location>
        <begin position="182"/>
        <end position="342"/>
    </location>
</feature>
<dbReference type="Pfam" id="PF13359">
    <property type="entry name" value="DDE_Tnp_4"/>
    <property type="match status" value="1"/>
</dbReference>
<keyword evidence="4" id="KW-0540">Nuclease</keyword>
<keyword evidence="7" id="KW-0539">Nucleus</keyword>